<accession>A0ABT4XR86</accession>
<evidence type="ECO:0000313" key="2">
    <source>
        <dbReference type="EMBL" id="MDA7424412.1"/>
    </source>
</evidence>
<keyword evidence="1" id="KW-0732">Signal</keyword>
<keyword evidence="3" id="KW-1185">Reference proteome</keyword>
<evidence type="ECO:0000313" key="3">
    <source>
        <dbReference type="Proteomes" id="UP001210720"/>
    </source>
</evidence>
<dbReference type="EMBL" id="JAQIOY010000002">
    <property type="protein sequence ID" value="MDA7424412.1"/>
    <property type="molecule type" value="Genomic_DNA"/>
</dbReference>
<organism evidence="2 3">
    <name type="scientific">Thalassococcus lentus</name>
    <dbReference type="NCBI Taxonomy" id="1210524"/>
    <lineage>
        <taxon>Bacteria</taxon>
        <taxon>Pseudomonadati</taxon>
        <taxon>Pseudomonadota</taxon>
        <taxon>Alphaproteobacteria</taxon>
        <taxon>Rhodobacterales</taxon>
        <taxon>Roseobacteraceae</taxon>
        <taxon>Thalassococcus</taxon>
    </lineage>
</organism>
<feature type="signal peptide" evidence="1">
    <location>
        <begin position="1"/>
        <end position="20"/>
    </location>
</feature>
<proteinExistence type="predicted"/>
<comment type="caution">
    <text evidence="2">The sequence shown here is derived from an EMBL/GenBank/DDBJ whole genome shotgun (WGS) entry which is preliminary data.</text>
</comment>
<evidence type="ECO:0000256" key="1">
    <source>
        <dbReference type="SAM" id="SignalP"/>
    </source>
</evidence>
<gene>
    <name evidence="2" type="ORF">PFY00_06725</name>
</gene>
<dbReference type="Proteomes" id="UP001210720">
    <property type="component" value="Unassembled WGS sequence"/>
</dbReference>
<reference evidence="2 3" key="1">
    <citation type="submission" date="2023-01" db="EMBL/GenBank/DDBJ databases">
        <title>Thalassococcus onchidii sp. nov., isolated from a marine invertebrate from the South China Sea.</title>
        <authorList>
            <person name="Xu S."/>
            <person name="Liu Z."/>
            <person name="Xu Y."/>
        </authorList>
    </citation>
    <scope>NUCLEOTIDE SEQUENCE [LARGE SCALE GENOMIC DNA]</scope>
    <source>
        <strain evidence="2 3">KCTC 32084</strain>
    </source>
</reference>
<name>A0ABT4XR86_9RHOB</name>
<protein>
    <submittedName>
        <fullName evidence="2">Uncharacterized protein</fullName>
    </submittedName>
</protein>
<feature type="chain" id="PRO_5046707082" evidence="1">
    <location>
        <begin position="21"/>
        <end position="105"/>
    </location>
</feature>
<dbReference type="RefSeq" id="WP_271431767.1">
    <property type="nucleotide sequence ID" value="NZ_JAQIOY010000002.1"/>
</dbReference>
<sequence length="105" mass="10544">MKTSLYATALAVSLSNAANAQAVTTQEEVGGSTGDAVYSVRVVGADGVEYNCRPELEQRDGVPTRLCRRHGGSVTGNSMQGSLSTGGLIGGLLAVVALAATSGTD</sequence>